<dbReference type="SUPFAM" id="SSF49854">
    <property type="entry name" value="Spermadhesin, CUB domain"/>
    <property type="match status" value="1"/>
</dbReference>
<reference evidence="15" key="1">
    <citation type="submission" date="2021-10" db="EMBL/GenBank/DDBJ databases">
        <title>Tropical sea cucumber genome reveals ecological adaptation and Cuvierian tubules defense mechanism.</title>
        <authorList>
            <person name="Chen T."/>
        </authorList>
    </citation>
    <scope>NUCLEOTIDE SEQUENCE</scope>
    <source>
        <strain evidence="15">Nanhai2018</strain>
        <tissue evidence="15">Muscle</tissue>
    </source>
</reference>
<protein>
    <submittedName>
        <fullName evidence="15">Fibropellin-3</fullName>
    </submittedName>
</protein>
<dbReference type="PROSITE" id="PS01180">
    <property type="entry name" value="CUB"/>
    <property type="match status" value="1"/>
</dbReference>
<evidence type="ECO:0000313" key="16">
    <source>
        <dbReference type="Proteomes" id="UP001152320"/>
    </source>
</evidence>
<accession>A0A9Q1C1D6</accession>
<dbReference type="OrthoDB" id="5804959at2759"/>
<evidence type="ECO:0000256" key="7">
    <source>
        <dbReference type="ARBA" id="ARBA00022737"/>
    </source>
</evidence>
<gene>
    <name evidence="15" type="ORF">HOLleu_17452</name>
</gene>
<dbReference type="PROSITE" id="PS00010">
    <property type="entry name" value="ASX_HYDROXYL"/>
    <property type="match status" value="1"/>
</dbReference>
<dbReference type="EMBL" id="JAIZAY010000008">
    <property type="protein sequence ID" value="KAJ8036812.1"/>
    <property type="molecule type" value="Genomic_DNA"/>
</dbReference>
<dbReference type="InterPro" id="IPR001881">
    <property type="entry name" value="EGF-like_Ca-bd_dom"/>
</dbReference>
<evidence type="ECO:0000256" key="12">
    <source>
        <dbReference type="SAM" id="SignalP"/>
    </source>
</evidence>
<dbReference type="Pfam" id="PF00431">
    <property type="entry name" value="CUB"/>
    <property type="match status" value="1"/>
</dbReference>
<dbReference type="InterPro" id="IPR000742">
    <property type="entry name" value="EGF"/>
</dbReference>
<feature type="chain" id="PRO_5040368825" evidence="12">
    <location>
        <begin position="18"/>
        <end position="246"/>
    </location>
</feature>
<keyword evidence="5 11" id="KW-0245">EGF-like domain</keyword>
<dbReference type="GO" id="GO:0007219">
    <property type="term" value="P:Notch signaling pathway"/>
    <property type="evidence" value="ECO:0007669"/>
    <property type="project" value="TreeGrafter"/>
</dbReference>
<feature type="domain" description="CUB" evidence="13">
    <location>
        <begin position="46"/>
        <end position="183"/>
    </location>
</feature>
<comment type="caution">
    <text evidence="15">The sequence shown here is derived from an EMBL/GenBank/DDBJ whole genome shotgun (WGS) entry which is preliminary data.</text>
</comment>
<comment type="caution">
    <text evidence="11">Lacks conserved residue(s) required for the propagation of feature annotation.</text>
</comment>
<dbReference type="CDD" id="cd00054">
    <property type="entry name" value="EGF_CA"/>
    <property type="match status" value="2"/>
</dbReference>
<dbReference type="GO" id="GO:0005509">
    <property type="term" value="F:calcium ion binding"/>
    <property type="evidence" value="ECO:0007669"/>
    <property type="project" value="InterPro"/>
</dbReference>
<keyword evidence="9 11" id="KW-1015">Disulfide bond</keyword>
<keyword evidence="8" id="KW-0106">Calcium</keyword>
<keyword evidence="7" id="KW-0677">Repeat</keyword>
<dbReference type="PANTHER" id="PTHR12916">
    <property type="entry name" value="CYTOCHROME C OXIDASE POLYPEPTIDE VIC-2"/>
    <property type="match status" value="1"/>
</dbReference>
<keyword evidence="6 12" id="KW-0732">Signal</keyword>
<dbReference type="SMART" id="SM00179">
    <property type="entry name" value="EGF_CA"/>
    <property type="match status" value="2"/>
</dbReference>
<dbReference type="FunFam" id="2.10.25.10:FF:000425">
    <property type="entry name" value="Eyes shut homolog"/>
    <property type="match status" value="1"/>
</dbReference>
<dbReference type="SMART" id="SM00042">
    <property type="entry name" value="CUB"/>
    <property type="match status" value="1"/>
</dbReference>
<keyword evidence="16" id="KW-1185">Reference proteome</keyword>
<keyword evidence="10" id="KW-0325">Glycoprotein</keyword>
<dbReference type="PROSITE" id="PS00022">
    <property type="entry name" value="EGF_1"/>
    <property type="match status" value="2"/>
</dbReference>
<dbReference type="InterPro" id="IPR000859">
    <property type="entry name" value="CUB_dom"/>
</dbReference>
<feature type="disulfide bond" evidence="11">
    <location>
        <begin position="209"/>
        <end position="218"/>
    </location>
</feature>
<evidence type="ECO:0000259" key="13">
    <source>
        <dbReference type="PROSITE" id="PS01180"/>
    </source>
</evidence>
<evidence type="ECO:0000256" key="9">
    <source>
        <dbReference type="ARBA" id="ARBA00023157"/>
    </source>
</evidence>
<evidence type="ECO:0000256" key="4">
    <source>
        <dbReference type="ARBA" id="ARBA00022525"/>
    </source>
</evidence>
<dbReference type="PANTHER" id="PTHR12916:SF4">
    <property type="entry name" value="UNINFLATABLE, ISOFORM C"/>
    <property type="match status" value="1"/>
</dbReference>
<dbReference type="Gene3D" id="2.60.120.290">
    <property type="entry name" value="Spermadhesin, CUB domain"/>
    <property type="match status" value="1"/>
</dbReference>
<feature type="disulfide bond" evidence="11">
    <location>
        <begin position="37"/>
        <end position="46"/>
    </location>
</feature>
<sequence length="246" mass="27159">MRRFTFLVFFVIDPCASNPCTPPSVCTVSNGGFLCLCQDSQYGDFCENQFAFIDTPPQRFNDPSGTIVSPSYPNPSPDGILSYFFIVQIPEARVIEFSFDQFCTELMKDFLYFGTGNTPSVASFPEQDNVTFLNGGQTIKNGVRVCDDDVPPPITITGDSAWFRYDTDQTVMSQGFSFSYTTNPNDCDPNPCQNGGVCDDLIRNYSCICLPGFVGKDCDIGNLTLSSSSIKLAKCKITITRVFLCQ</sequence>
<dbReference type="SMART" id="SM00181">
    <property type="entry name" value="EGF"/>
    <property type="match status" value="2"/>
</dbReference>
<dbReference type="Pfam" id="PF00008">
    <property type="entry name" value="EGF"/>
    <property type="match status" value="1"/>
</dbReference>
<dbReference type="InterPro" id="IPR035914">
    <property type="entry name" value="Sperma_CUB_dom_sf"/>
</dbReference>
<dbReference type="SUPFAM" id="SSF57196">
    <property type="entry name" value="EGF/Laminin"/>
    <property type="match status" value="2"/>
</dbReference>
<dbReference type="PROSITE" id="PS01186">
    <property type="entry name" value="EGF_2"/>
    <property type="match status" value="1"/>
</dbReference>
<dbReference type="InterPro" id="IPR000152">
    <property type="entry name" value="EGF-type_Asp/Asn_hydroxyl_site"/>
</dbReference>
<proteinExistence type="predicted"/>
<dbReference type="PROSITE" id="PS01187">
    <property type="entry name" value="EGF_CA"/>
    <property type="match status" value="1"/>
</dbReference>
<organism evidence="15 16">
    <name type="scientific">Holothuria leucospilota</name>
    <name type="common">Black long sea cucumber</name>
    <name type="synonym">Mertensiothuria leucospilota</name>
    <dbReference type="NCBI Taxonomy" id="206669"/>
    <lineage>
        <taxon>Eukaryota</taxon>
        <taxon>Metazoa</taxon>
        <taxon>Echinodermata</taxon>
        <taxon>Eleutherozoa</taxon>
        <taxon>Echinozoa</taxon>
        <taxon>Holothuroidea</taxon>
        <taxon>Aspidochirotacea</taxon>
        <taxon>Aspidochirotida</taxon>
        <taxon>Holothuriidae</taxon>
        <taxon>Holothuria</taxon>
    </lineage>
</organism>
<dbReference type="GO" id="GO:0005737">
    <property type="term" value="C:cytoplasm"/>
    <property type="evidence" value="ECO:0007669"/>
    <property type="project" value="UniProtKB-SubCell"/>
</dbReference>
<evidence type="ECO:0000256" key="2">
    <source>
        <dbReference type="ARBA" id="ARBA00004613"/>
    </source>
</evidence>
<evidence type="ECO:0000313" key="15">
    <source>
        <dbReference type="EMBL" id="KAJ8036812.1"/>
    </source>
</evidence>
<evidence type="ECO:0000256" key="8">
    <source>
        <dbReference type="ARBA" id="ARBA00022837"/>
    </source>
</evidence>
<dbReference type="PROSITE" id="PS50026">
    <property type="entry name" value="EGF_3"/>
    <property type="match status" value="2"/>
</dbReference>
<name>A0A9Q1C1D6_HOLLE</name>
<dbReference type="GO" id="GO:0005576">
    <property type="term" value="C:extracellular region"/>
    <property type="evidence" value="ECO:0007669"/>
    <property type="project" value="UniProtKB-SubCell"/>
</dbReference>
<evidence type="ECO:0000259" key="14">
    <source>
        <dbReference type="PROSITE" id="PS50026"/>
    </source>
</evidence>
<evidence type="ECO:0000256" key="5">
    <source>
        <dbReference type="ARBA" id="ARBA00022536"/>
    </source>
</evidence>
<dbReference type="AlphaFoldDB" id="A0A9Q1C1D6"/>
<evidence type="ECO:0000256" key="10">
    <source>
        <dbReference type="ARBA" id="ARBA00023180"/>
    </source>
</evidence>
<dbReference type="CDD" id="cd00041">
    <property type="entry name" value="CUB"/>
    <property type="match status" value="1"/>
</dbReference>
<evidence type="ECO:0000256" key="1">
    <source>
        <dbReference type="ARBA" id="ARBA00004496"/>
    </source>
</evidence>
<evidence type="ECO:0000256" key="11">
    <source>
        <dbReference type="PROSITE-ProRule" id="PRU00076"/>
    </source>
</evidence>
<feature type="domain" description="EGF-like" evidence="14">
    <location>
        <begin position="183"/>
        <end position="219"/>
    </location>
</feature>
<comment type="subcellular location">
    <subcellularLocation>
        <location evidence="1">Cytoplasm</location>
    </subcellularLocation>
    <subcellularLocation>
        <location evidence="2">Secreted</location>
    </subcellularLocation>
</comment>
<feature type="domain" description="EGF-like" evidence="14">
    <location>
        <begin position="11"/>
        <end position="47"/>
    </location>
</feature>
<feature type="signal peptide" evidence="12">
    <location>
        <begin position="1"/>
        <end position="17"/>
    </location>
</feature>
<evidence type="ECO:0000256" key="3">
    <source>
        <dbReference type="ARBA" id="ARBA00022490"/>
    </source>
</evidence>
<keyword evidence="4" id="KW-0964">Secreted</keyword>
<dbReference type="Gene3D" id="2.10.25.10">
    <property type="entry name" value="Laminin"/>
    <property type="match status" value="2"/>
</dbReference>
<dbReference type="GO" id="GO:0005112">
    <property type="term" value="F:Notch binding"/>
    <property type="evidence" value="ECO:0007669"/>
    <property type="project" value="TreeGrafter"/>
</dbReference>
<keyword evidence="3" id="KW-0963">Cytoplasm</keyword>
<dbReference type="InterPro" id="IPR018097">
    <property type="entry name" value="EGF_Ca-bd_CS"/>
</dbReference>
<evidence type="ECO:0000256" key="6">
    <source>
        <dbReference type="ARBA" id="ARBA00022729"/>
    </source>
</evidence>
<dbReference type="Proteomes" id="UP001152320">
    <property type="component" value="Chromosome 8"/>
</dbReference>